<comment type="caution">
    <text evidence="3">The sequence shown here is derived from an EMBL/GenBank/DDBJ whole genome shotgun (WGS) entry which is preliminary data.</text>
</comment>
<proteinExistence type="predicted"/>
<dbReference type="PANTHER" id="PTHR14689">
    <property type="entry name" value="PHORBOL-ESTER_DAG-TYPE DOMAIN-CONTAINING PROTEIN"/>
    <property type="match status" value="1"/>
</dbReference>
<evidence type="ECO:0000256" key="1">
    <source>
        <dbReference type="SAM" id="MobiDB-lite"/>
    </source>
</evidence>
<keyword evidence="4" id="KW-1185">Reference proteome</keyword>
<dbReference type="InterPro" id="IPR025451">
    <property type="entry name" value="DUF4211"/>
</dbReference>
<dbReference type="Proteomes" id="UP000243515">
    <property type="component" value="Unassembled WGS sequence"/>
</dbReference>
<feature type="compositionally biased region" description="Polar residues" evidence="1">
    <location>
        <begin position="157"/>
        <end position="186"/>
    </location>
</feature>
<accession>A0A232M052</accession>
<gene>
    <name evidence="3" type="ORF">Egran_02457</name>
</gene>
<feature type="region of interest" description="Disordered" evidence="1">
    <location>
        <begin position="245"/>
        <end position="373"/>
    </location>
</feature>
<feature type="compositionally biased region" description="Polar residues" evidence="1">
    <location>
        <begin position="63"/>
        <end position="78"/>
    </location>
</feature>
<feature type="region of interest" description="Disordered" evidence="1">
    <location>
        <begin position="136"/>
        <end position="189"/>
    </location>
</feature>
<name>A0A232M052_9EURO</name>
<dbReference type="Pfam" id="PF13926">
    <property type="entry name" value="DUF4211"/>
    <property type="match status" value="1"/>
</dbReference>
<evidence type="ECO:0000259" key="2">
    <source>
        <dbReference type="Pfam" id="PF13926"/>
    </source>
</evidence>
<feature type="region of interest" description="Disordered" evidence="1">
    <location>
        <begin position="1"/>
        <end position="112"/>
    </location>
</feature>
<evidence type="ECO:0000313" key="3">
    <source>
        <dbReference type="EMBL" id="OXV09783.1"/>
    </source>
</evidence>
<dbReference type="AlphaFoldDB" id="A0A232M052"/>
<dbReference type="OrthoDB" id="21499at2759"/>
<feature type="domain" description="DUF4211" evidence="2">
    <location>
        <begin position="378"/>
        <end position="510"/>
    </location>
</feature>
<reference evidence="3 4" key="1">
    <citation type="journal article" date="2015" name="Environ. Microbiol.">
        <title>Metagenome sequence of Elaphomyces granulatus from sporocarp tissue reveals Ascomycota ectomycorrhizal fingerprints of genome expansion and a Proteobacteria-rich microbiome.</title>
        <authorList>
            <person name="Quandt C.A."/>
            <person name="Kohler A."/>
            <person name="Hesse C.N."/>
            <person name="Sharpton T.J."/>
            <person name="Martin F."/>
            <person name="Spatafora J.W."/>
        </authorList>
    </citation>
    <scope>NUCLEOTIDE SEQUENCE [LARGE SCALE GENOMIC DNA]</scope>
    <source>
        <strain evidence="3 4">OSC145934</strain>
    </source>
</reference>
<sequence>MSRNSGRQTRLSFTPASSSPRFEHSPTDPSEAPTYRGQLRLHNYSFESRVTRSSARKLDNNENESLLPTPGKSSQVQSMEDGFIRPKSLSPPVEEISSDEDAVQAPTRRTSKMIAVDSESDLSDIVSLISRKRKAQYDQHIGSKQTPMKQRLRSHRVGSSGQNCRCPSGTRSPPQTRSATRRQGVTDSPILALHERRAKSFAMCLSDLASEETSDADELVSRPLRQKQKGPAFKNDFVVDDHAHIEDSDDDLVISSPAKRRKRDSAVKSPHTPQKDSEQERIDLEEDLQALQDSAVTKTRTRGHAAGSSRVKRQKQLEMLRRKRAGETGRNTTESDGEIEDPKESGVSAGETSSREIEDSDVEPEIPVNEDLDQYEDDFVQEDTEGELGAPPEMPFEFTSSTYKEPKDYFQDVVEWMVHNKLNPAFPRSELRYRYAVTKLEDEVNGRTGSQLMSSTWSDYFRRALTARPFIEVTAFPIRDGSFCDACNRSGHPASFDIKLHGKTYSRQTLEPLSDDDSEFQDEREWESSSDLIPDGDTRFLLGRHCKAKATLAHTLIHWRFHLNEWVVGYLEHRGILADSKIIERSRWRQKRQEKYADEIVGMMIENGEVAKLWRDFRLNLKQAREMKEIYW</sequence>
<dbReference type="EMBL" id="NPHW01003332">
    <property type="protein sequence ID" value="OXV09783.1"/>
    <property type="molecule type" value="Genomic_DNA"/>
</dbReference>
<feature type="compositionally biased region" description="Basic and acidic residues" evidence="1">
    <location>
        <begin position="273"/>
        <end position="282"/>
    </location>
</feature>
<protein>
    <recommendedName>
        <fullName evidence="2">DUF4211 domain-containing protein</fullName>
    </recommendedName>
</protein>
<feature type="compositionally biased region" description="Polar residues" evidence="1">
    <location>
        <begin position="1"/>
        <end position="20"/>
    </location>
</feature>
<feature type="compositionally biased region" description="Acidic residues" evidence="1">
    <location>
        <begin position="358"/>
        <end position="373"/>
    </location>
</feature>
<dbReference type="PANTHER" id="PTHR14689:SF0">
    <property type="entry name" value="COILED-COIL DOMAIN-CONTAINING PROTEIN 82"/>
    <property type="match status" value="1"/>
</dbReference>
<organism evidence="3 4">
    <name type="scientific">Elaphomyces granulatus</name>
    <dbReference type="NCBI Taxonomy" id="519963"/>
    <lineage>
        <taxon>Eukaryota</taxon>
        <taxon>Fungi</taxon>
        <taxon>Dikarya</taxon>
        <taxon>Ascomycota</taxon>
        <taxon>Pezizomycotina</taxon>
        <taxon>Eurotiomycetes</taxon>
        <taxon>Eurotiomycetidae</taxon>
        <taxon>Eurotiales</taxon>
        <taxon>Elaphomycetaceae</taxon>
        <taxon>Elaphomyces</taxon>
    </lineage>
</organism>
<evidence type="ECO:0000313" key="4">
    <source>
        <dbReference type="Proteomes" id="UP000243515"/>
    </source>
</evidence>
<dbReference type="GO" id="GO:0005634">
    <property type="term" value="C:nucleus"/>
    <property type="evidence" value="ECO:0007669"/>
    <property type="project" value="TreeGrafter"/>
</dbReference>